<accession>A0A5J4WWL1</accession>
<dbReference type="AlphaFoldDB" id="A0A5J4WWL1"/>
<evidence type="ECO:0000256" key="1">
    <source>
        <dbReference type="SAM" id="MobiDB-lite"/>
    </source>
</evidence>
<feature type="compositionally biased region" description="Basic and acidic residues" evidence="1">
    <location>
        <begin position="46"/>
        <end position="65"/>
    </location>
</feature>
<evidence type="ECO:0000313" key="2">
    <source>
        <dbReference type="EMBL" id="KAA6399300.1"/>
    </source>
</evidence>
<feature type="region of interest" description="Disordered" evidence="1">
    <location>
        <begin position="171"/>
        <end position="227"/>
    </location>
</feature>
<proteinExistence type="predicted"/>
<feature type="region of interest" description="Disordered" evidence="1">
    <location>
        <begin position="46"/>
        <end position="69"/>
    </location>
</feature>
<comment type="caution">
    <text evidence="2">The sequence shown here is derived from an EMBL/GenBank/DDBJ whole genome shotgun (WGS) entry which is preliminary data.</text>
</comment>
<dbReference type="Proteomes" id="UP000324800">
    <property type="component" value="Unassembled WGS sequence"/>
</dbReference>
<evidence type="ECO:0000313" key="3">
    <source>
        <dbReference type="Proteomes" id="UP000324800"/>
    </source>
</evidence>
<protein>
    <submittedName>
        <fullName evidence="2">Uncharacterized protein</fullName>
    </submittedName>
</protein>
<name>A0A5J4WWL1_9EUKA</name>
<feature type="compositionally biased region" description="Acidic residues" evidence="1">
    <location>
        <begin position="204"/>
        <end position="227"/>
    </location>
</feature>
<dbReference type="EMBL" id="SNRW01000781">
    <property type="protein sequence ID" value="KAA6399300.1"/>
    <property type="molecule type" value="Genomic_DNA"/>
</dbReference>
<feature type="region of interest" description="Disordered" evidence="1">
    <location>
        <begin position="7"/>
        <end position="27"/>
    </location>
</feature>
<gene>
    <name evidence="2" type="ORF">EZS28_005174</name>
</gene>
<reference evidence="2 3" key="1">
    <citation type="submission" date="2019-03" db="EMBL/GenBank/DDBJ databases">
        <title>Single cell metagenomics reveals metabolic interactions within the superorganism composed of flagellate Streblomastix strix and complex community of Bacteroidetes bacteria on its surface.</title>
        <authorList>
            <person name="Treitli S.C."/>
            <person name="Kolisko M."/>
            <person name="Husnik F."/>
            <person name="Keeling P."/>
            <person name="Hampl V."/>
        </authorList>
    </citation>
    <scope>NUCLEOTIDE SEQUENCE [LARGE SCALE GENOMIC DNA]</scope>
    <source>
        <strain evidence="2">ST1C</strain>
    </source>
</reference>
<organism evidence="2 3">
    <name type="scientific">Streblomastix strix</name>
    <dbReference type="NCBI Taxonomy" id="222440"/>
    <lineage>
        <taxon>Eukaryota</taxon>
        <taxon>Metamonada</taxon>
        <taxon>Preaxostyla</taxon>
        <taxon>Oxymonadida</taxon>
        <taxon>Streblomastigidae</taxon>
        <taxon>Streblomastix</taxon>
    </lineage>
</organism>
<sequence length="227" mass="26737">MLKCEQIRQRGYVEESDQQSEGEWGNKILNQEDGIWTWGKEMDHNWEREKEKEKTKSELNNEQKNKNIKKRLTSKHSLNPLSSLLPPRIFHPFQHLHAPLIPCNHGCCIVGFMESWNQGYQVIYHNQHHRFFPTNKQINNRQYLIGIRNRSGNGGNDGEGQIWRTPIGDFVELGNNQDQDASDDELRTQYQIDEQSQEERDKEFEEDQDDESETSDDDDEDEDETSS</sequence>